<feature type="region of interest" description="Disordered" evidence="4">
    <location>
        <begin position="1"/>
        <end position="20"/>
    </location>
</feature>
<dbReference type="InterPro" id="IPR058240">
    <property type="entry name" value="rSAM_sf"/>
</dbReference>
<gene>
    <name evidence="6" type="ORF">ACFFHU_11225</name>
</gene>
<dbReference type="SFLD" id="SFLDS00029">
    <property type="entry name" value="Radical_SAM"/>
    <property type="match status" value="1"/>
</dbReference>
<dbReference type="NCBIfam" id="NF038135">
    <property type="entry name" value="rSAM_Rv2578c"/>
    <property type="match status" value="1"/>
</dbReference>
<dbReference type="InterPro" id="IPR040086">
    <property type="entry name" value="MJ0683-like"/>
</dbReference>
<evidence type="ECO:0000313" key="6">
    <source>
        <dbReference type="EMBL" id="MFC0564703.1"/>
    </source>
</evidence>
<protein>
    <submittedName>
        <fullName evidence="6">Rv2578c family radical SAM protein</fullName>
    </submittedName>
</protein>
<evidence type="ECO:0000256" key="4">
    <source>
        <dbReference type="SAM" id="MobiDB-lite"/>
    </source>
</evidence>
<feature type="compositionally biased region" description="Basic and acidic residues" evidence="4">
    <location>
        <begin position="326"/>
        <end position="359"/>
    </location>
</feature>
<sequence>MRWDNLSAGGDDRPAMDAAPAAPPLPLALPGAVTRTFDTPAFAGMTFYEVRAKSIINRVPGASRVPFQYTINPYRGCTHACSYCFARNTHTYLDFDAGRDFDSRVVVKVNAGELVRRELAAPRWPGAHIAMGTNVDCYQRAEGRYRLMPEIISALRDFANPFSILTKGTLILRDLPLLRQAAEVTEVGLSVSVGFVDEALWRSVEPGTPSPSRRLDAVRALSDAGFAVGVLMAPILPGLTDDGPSIEATMAAVAAAGAASVTPLPLHLRPGARQWYAAWLTREHPALVPRYRELFGAGSYSPQAYQREVTARVRMAARRHGLYRAETGEHRRADTAAARDRAETGEHRRADTAAARDRAGTGAERGPAGIGGRRRTGPGSVAPGEQLSLL</sequence>
<dbReference type="PANTHER" id="PTHR43432">
    <property type="entry name" value="SLR0285 PROTEIN"/>
    <property type="match status" value="1"/>
</dbReference>
<dbReference type="PANTHER" id="PTHR43432:SF3">
    <property type="entry name" value="SLR0285 PROTEIN"/>
    <property type="match status" value="1"/>
</dbReference>
<keyword evidence="1" id="KW-0479">Metal-binding</keyword>
<dbReference type="Gene3D" id="3.80.30.30">
    <property type="match status" value="1"/>
</dbReference>
<accession>A0ABV6NV90</accession>
<dbReference type="Pfam" id="PF04055">
    <property type="entry name" value="Radical_SAM"/>
    <property type="match status" value="1"/>
</dbReference>
<keyword evidence="7" id="KW-1185">Reference proteome</keyword>
<evidence type="ECO:0000259" key="5">
    <source>
        <dbReference type="PROSITE" id="PS51918"/>
    </source>
</evidence>
<reference evidence="6 7" key="1">
    <citation type="submission" date="2024-09" db="EMBL/GenBank/DDBJ databases">
        <authorList>
            <person name="Sun Q."/>
            <person name="Mori K."/>
        </authorList>
    </citation>
    <scope>NUCLEOTIDE SEQUENCE [LARGE SCALE GENOMIC DNA]</scope>
    <source>
        <strain evidence="6 7">TBRC 2205</strain>
    </source>
</reference>
<dbReference type="SUPFAM" id="SSF102114">
    <property type="entry name" value="Radical SAM enzymes"/>
    <property type="match status" value="1"/>
</dbReference>
<dbReference type="EMBL" id="JBHLUE010000008">
    <property type="protein sequence ID" value="MFC0564703.1"/>
    <property type="molecule type" value="Genomic_DNA"/>
</dbReference>
<feature type="region of interest" description="Disordered" evidence="4">
    <location>
        <begin position="322"/>
        <end position="390"/>
    </location>
</feature>
<dbReference type="CDD" id="cd01335">
    <property type="entry name" value="Radical_SAM"/>
    <property type="match status" value="1"/>
</dbReference>
<dbReference type="SFLD" id="SFLDG01084">
    <property type="entry name" value="Uncharacterised_Radical_SAM_Su"/>
    <property type="match status" value="1"/>
</dbReference>
<feature type="domain" description="Radical SAM core" evidence="5">
    <location>
        <begin position="63"/>
        <end position="312"/>
    </location>
</feature>
<comment type="caution">
    <text evidence="6">The sequence shown here is derived from an EMBL/GenBank/DDBJ whole genome shotgun (WGS) entry which is preliminary data.</text>
</comment>
<keyword evidence="2" id="KW-0408">Iron</keyword>
<dbReference type="SMART" id="SM00729">
    <property type="entry name" value="Elp3"/>
    <property type="match status" value="1"/>
</dbReference>
<organism evidence="6 7">
    <name type="scientific">Plantactinospora siamensis</name>
    <dbReference type="NCBI Taxonomy" id="555372"/>
    <lineage>
        <taxon>Bacteria</taxon>
        <taxon>Bacillati</taxon>
        <taxon>Actinomycetota</taxon>
        <taxon>Actinomycetes</taxon>
        <taxon>Micromonosporales</taxon>
        <taxon>Micromonosporaceae</taxon>
        <taxon>Plantactinospora</taxon>
    </lineage>
</organism>
<evidence type="ECO:0000313" key="7">
    <source>
        <dbReference type="Proteomes" id="UP001589894"/>
    </source>
</evidence>
<proteinExistence type="predicted"/>
<keyword evidence="3" id="KW-0411">Iron-sulfur</keyword>
<evidence type="ECO:0000256" key="2">
    <source>
        <dbReference type="ARBA" id="ARBA00023004"/>
    </source>
</evidence>
<evidence type="ECO:0000256" key="3">
    <source>
        <dbReference type="ARBA" id="ARBA00023014"/>
    </source>
</evidence>
<evidence type="ECO:0000256" key="1">
    <source>
        <dbReference type="ARBA" id="ARBA00022723"/>
    </source>
</evidence>
<dbReference type="PROSITE" id="PS51918">
    <property type="entry name" value="RADICAL_SAM"/>
    <property type="match status" value="1"/>
</dbReference>
<dbReference type="RefSeq" id="WP_377337922.1">
    <property type="nucleotide sequence ID" value="NZ_JBHLUE010000008.1"/>
</dbReference>
<name>A0ABV6NV90_9ACTN</name>
<dbReference type="InterPro" id="IPR007197">
    <property type="entry name" value="rSAM"/>
</dbReference>
<dbReference type="Proteomes" id="UP001589894">
    <property type="component" value="Unassembled WGS sequence"/>
</dbReference>
<dbReference type="InterPro" id="IPR006638">
    <property type="entry name" value="Elp3/MiaA/NifB-like_rSAM"/>
</dbReference>